<keyword evidence="2" id="KW-1185">Reference proteome</keyword>
<sequence>MKEMEPRKHPKKELAARHAPQLVVPVPFDEVRDFVRRAVKGTSLVDPFAQVLGGYALFEPHLRYTAVDETHTRIELDVVGRIPGAETLLFTRRVGEIDRFFVAMQDELDRQKRCRSEPPDDISSIESID</sequence>
<accession>A0A917EYQ4</accession>
<dbReference type="AlphaFoldDB" id="A0A917EYQ4"/>
<evidence type="ECO:0000313" key="2">
    <source>
        <dbReference type="Proteomes" id="UP000598775"/>
    </source>
</evidence>
<reference evidence="1 2" key="1">
    <citation type="journal article" date="2014" name="Int. J. Syst. Evol. Microbiol.">
        <title>Complete genome sequence of Corynebacterium casei LMG S-19264T (=DSM 44701T), isolated from a smear-ripened cheese.</title>
        <authorList>
            <consortium name="US DOE Joint Genome Institute (JGI-PGF)"/>
            <person name="Walter F."/>
            <person name="Albersmeier A."/>
            <person name="Kalinowski J."/>
            <person name="Ruckert C."/>
        </authorList>
    </citation>
    <scope>NUCLEOTIDE SEQUENCE [LARGE SCALE GENOMIC DNA]</scope>
    <source>
        <strain evidence="1 2">CGMCC 1.12976</strain>
    </source>
</reference>
<protein>
    <submittedName>
        <fullName evidence="1">Uncharacterized protein</fullName>
    </submittedName>
</protein>
<name>A0A917EYQ4_9MICO</name>
<evidence type="ECO:0000313" key="1">
    <source>
        <dbReference type="EMBL" id="GGF25809.1"/>
    </source>
</evidence>
<dbReference type="EMBL" id="BMGP01000003">
    <property type="protein sequence ID" value="GGF25809.1"/>
    <property type="molecule type" value="Genomic_DNA"/>
</dbReference>
<dbReference type="Proteomes" id="UP000598775">
    <property type="component" value="Unassembled WGS sequence"/>
</dbReference>
<gene>
    <name evidence="1" type="ORF">GCM10011399_19070</name>
</gene>
<organism evidence="1 2">
    <name type="scientific">Subtercola lobariae</name>
    <dbReference type="NCBI Taxonomy" id="1588641"/>
    <lineage>
        <taxon>Bacteria</taxon>
        <taxon>Bacillati</taxon>
        <taxon>Actinomycetota</taxon>
        <taxon>Actinomycetes</taxon>
        <taxon>Micrococcales</taxon>
        <taxon>Microbacteriaceae</taxon>
        <taxon>Subtercola</taxon>
    </lineage>
</organism>
<comment type="caution">
    <text evidence="1">The sequence shown here is derived from an EMBL/GenBank/DDBJ whole genome shotgun (WGS) entry which is preliminary data.</text>
</comment>
<proteinExistence type="predicted"/>